<keyword evidence="1" id="KW-1133">Transmembrane helix</keyword>
<feature type="transmembrane region" description="Helical" evidence="1">
    <location>
        <begin position="34"/>
        <end position="54"/>
    </location>
</feature>
<feature type="transmembrane region" description="Helical" evidence="1">
    <location>
        <begin position="75"/>
        <end position="97"/>
    </location>
</feature>
<keyword evidence="1" id="KW-0472">Membrane</keyword>
<sequence length="143" mass="15998">MTTQERIFQALLFEAIALILLIPVASWATGSAVSTMAGVSVFLSVCAIVWNYLYNLGFDRLYGNNRDARGIGLRLLHTLGFEGGLILVTVPAIAWALETSLLNAFFIEAGILVFFFCYNPLFNWFYDSLRLKYVGPYQQGVKQ</sequence>
<dbReference type="InterPro" id="IPR007896">
    <property type="entry name" value="BTP_bacteria"/>
</dbReference>
<dbReference type="Proteomes" id="UP000606498">
    <property type="component" value="Unassembled WGS sequence"/>
</dbReference>
<dbReference type="NCBIfam" id="NF033664">
    <property type="entry name" value="PACE_transport"/>
    <property type="match status" value="1"/>
</dbReference>
<feature type="transmembrane region" description="Helical" evidence="1">
    <location>
        <begin position="7"/>
        <end position="28"/>
    </location>
</feature>
<comment type="caution">
    <text evidence="3">The sequence shown here is derived from an EMBL/GenBank/DDBJ whole genome shotgun (WGS) entry which is preliminary data.</text>
</comment>
<feature type="domain" description="Chlorhexidine efflux transporter" evidence="2">
    <location>
        <begin position="1"/>
        <end position="62"/>
    </location>
</feature>
<keyword evidence="4" id="KW-1185">Reference proteome</keyword>
<proteinExistence type="predicted"/>
<name>A0ABQ1T6J2_9GAMM</name>
<evidence type="ECO:0000259" key="2">
    <source>
        <dbReference type="Pfam" id="PF05232"/>
    </source>
</evidence>
<organism evidence="3 4">
    <name type="scientific">Shewanella carassii</name>
    <dbReference type="NCBI Taxonomy" id="1987584"/>
    <lineage>
        <taxon>Bacteria</taxon>
        <taxon>Pseudomonadati</taxon>
        <taxon>Pseudomonadota</taxon>
        <taxon>Gammaproteobacteria</taxon>
        <taxon>Alteromonadales</taxon>
        <taxon>Shewanellaceae</taxon>
        <taxon>Shewanella</taxon>
    </lineage>
</organism>
<evidence type="ECO:0000313" key="4">
    <source>
        <dbReference type="Proteomes" id="UP000606498"/>
    </source>
</evidence>
<reference evidence="4" key="1">
    <citation type="journal article" date="2019" name="Int. J. Syst. Evol. Microbiol.">
        <title>The Global Catalogue of Microorganisms (GCM) 10K type strain sequencing project: providing services to taxonomists for standard genome sequencing and annotation.</title>
        <authorList>
            <consortium name="The Broad Institute Genomics Platform"/>
            <consortium name="The Broad Institute Genome Sequencing Center for Infectious Disease"/>
            <person name="Wu L."/>
            <person name="Ma J."/>
        </authorList>
    </citation>
    <scope>NUCLEOTIDE SEQUENCE [LARGE SCALE GENOMIC DNA]</scope>
    <source>
        <strain evidence="4">CGMCC 1.16033</strain>
    </source>
</reference>
<dbReference type="InterPro" id="IPR058208">
    <property type="entry name" value="PACE"/>
</dbReference>
<dbReference type="EMBL" id="BMKO01000007">
    <property type="protein sequence ID" value="GGE85933.1"/>
    <property type="molecule type" value="Genomic_DNA"/>
</dbReference>
<feature type="transmembrane region" description="Helical" evidence="1">
    <location>
        <begin position="103"/>
        <end position="122"/>
    </location>
</feature>
<protein>
    <submittedName>
        <fullName evidence="3">Membrane protein</fullName>
    </submittedName>
</protein>
<evidence type="ECO:0000256" key="1">
    <source>
        <dbReference type="SAM" id="Phobius"/>
    </source>
</evidence>
<feature type="domain" description="Chlorhexidine efflux transporter" evidence="2">
    <location>
        <begin position="69"/>
        <end position="130"/>
    </location>
</feature>
<dbReference type="Pfam" id="PF05232">
    <property type="entry name" value="BTP"/>
    <property type="match status" value="2"/>
</dbReference>
<evidence type="ECO:0000313" key="3">
    <source>
        <dbReference type="EMBL" id="GGE85933.1"/>
    </source>
</evidence>
<keyword evidence="1" id="KW-0812">Transmembrane</keyword>
<accession>A0ABQ1T6J2</accession>
<dbReference type="RefSeq" id="WP_100145134.1">
    <property type="nucleotide sequence ID" value="NZ_BMKO01000007.1"/>
</dbReference>
<gene>
    <name evidence="3" type="ORF">GCM10011520_27920</name>
</gene>